<dbReference type="PRINTS" id="PR00909">
    <property type="entry name" value="SPERMDNBNDNG"/>
</dbReference>
<dbReference type="RefSeq" id="WP_317561615.1">
    <property type="nucleotide sequence ID" value="NZ_JAWLIP010000006.1"/>
</dbReference>
<evidence type="ECO:0000256" key="1">
    <source>
        <dbReference type="ARBA" id="ARBA00004418"/>
    </source>
</evidence>
<proteinExistence type="predicted"/>
<dbReference type="PROSITE" id="PS51318">
    <property type="entry name" value="TAT"/>
    <property type="match status" value="1"/>
</dbReference>
<dbReference type="SUPFAM" id="SSF53850">
    <property type="entry name" value="Periplasmic binding protein-like II"/>
    <property type="match status" value="1"/>
</dbReference>
<evidence type="ECO:0000256" key="5">
    <source>
        <dbReference type="SAM" id="SignalP"/>
    </source>
</evidence>
<dbReference type="InterPro" id="IPR001188">
    <property type="entry name" value="Sperm_putr-bd"/>
</dbReference>
<organism evidence="6 7">
    <name type="scientific">Nitratireductor aquimarinus</name>
    <dbReference type="NCBI Taxonomy" id="889300"/>
    <lineage>
        <taxon>Bacteria</taxon>
        <taxon>Pseudomonadati</taxon>
        <taxon>Pseudomonadota</taxon>
        <taxon>Alphaproteobacteria</taxon>
        <taxon>Hyphomicrobiales</taxon>
        <taxon>Phyllobacteriaceae</taxon>
        <taxon>Nitratireductor</taxon>
    </lineage>
</organism>
<reference evidence="6 7" key="1">
    <citation type="submission" date="2023-10" db="EMBL/GenBank/DDBJ databases">
        <authorList>
            <person name="Venkata Ramana C."/>
            <person name="Sasikala C."/>
            <person name="Dhurka M."/>
        </authorList>
    </citation>
    <scope>NUCLEOTIDE SEQUENCE [LARGE SCALE GENOMIC DNA]</scope>
    <source>
        <strain evidence="6 7">KCTC 32151</strain>
    </source>
</reference>
<dbReference type="InterPro" id="IPR006311">
    <property type="entry name" value="TAT_signal"/>
</dbReference>
<gene>
    <name evidence="6" type="ORF">R2G56_13525</name>
</gene>
<evidence type="ECO:0000313" key="6">
    <source>
        <dbReference type="EMBL" id="MDV6227313.1"/>
    </source>
</evidence>
<comment type="caution">
    <text evidence="6">The sequence shown here is derived from an EMBL/GenBank/DDBJ whole genome shotgun (WGS) entry which is preliminary data.</text>
</comment>
<sequence>MLSRPFSRRAILRGASSAALAAPFIARGSWARASSGELRLAAWAGYISPEMLDAFEKATGIKTTYTPYGTNEEILSMMRVNQGSGFDAIWPALDRVPNYVEDGLIQPIDESRVEWDRCIDSAIKSSETLGAVVDGKRYQVPTDWGTEALTFDTEKLPLEYGSASYADLWQPELAGKVTVRGHSALVGLALWLEREGKLPRPFLDSFKDADAMRANYDVILAEAIARKATIAQFWSNQNEAQGAFRTNGCILGQTWDSTAAGLKDEGLPISYLAPREGALSWMEGISLPLGSENVEQAYAFINWMLTPEAGAMYASHARVNTTAKGADAFLPQEMKTFFQNAYPEDAIDNLWWWPVQENWFVEIRGEYQDKFLSA</sequence>
<dbReference type="PANTHER" id="PTHR30222:SF17">
    <property type="entry name" value="SPERMIDINE_PUTRESCINE-BINDING PERIPLASMIC PROTEIN"/>
    <property type="match status" value="1"/>
</dbReference>
<keyword evidence="4" id="KW-0574">Periplasm</keyword>
<dbReference type="Gene3D" id="3.40.190.10">
    <property type="entry name" value="Periplasmic binding protein-like II"/>
    <property type="match status" value="2"/>
</dbReference>
<accession>A0ABU4AM32</accession>
<name>A0ABU4AM32_9HYPH</name>
<dbReference type="PANTHER" id="PTHR30222">
    <property type="entry name" value="SPERMIDINE/PUTRESCINE-BINDING PERIPLASMIC PROTEIN"/>
    <property type="match status" value="1"/>
</dbReference>
<dbReference type="Pfam" id="PF13416">
    <property type="entry name" value="SBP_bac_8"/>
    <property type="match status" value="1"/>
</dbReference>
<feature type="chain" id="PRO_5047494783" evidence="5">
    <location>
        <begin position="22"/>
        <end position="374"/>
    </location>
</feature>
<dbReference type="InterPro" id="IPR006059">
    <property type="entry name" value="SBP"/>
</dbReference>
<evidence type="ECO:0000256" key="2">
    <source>
        <dbReference type="ARBA" id="ARBA00022448"/>
    </source>
</evidence>
<keyword evidence="3 5" id="KW-0732">Signal</keyword>
<keyword evidence="7" id="KW-1185">Reference proteome</keyword>
<evidence type="ECO:0000256" key="3">
    <source>
        <dbReference type="ARBA" id="ARBA00022729"/>
    </source>
</evidence>
<feature type="signal peptide" evidence="5">
    <location>
        <begin position="1"/>
        <end position="21"/>
    </location>
</feature>
<evidence type="ECO:0000313" key="7">
    <source>
        <dbReference type="Proteomes" id="UP001185659"/>
    </source>
</evidence>
<dbReference type="EMBL" id="JAWLIP010000006">
    <property type="protein sequence ID" value="MDV6227313.1"/>
    <property type="molecule type" value="Genomic_DNA"/>
</dbReference>
<dbReference type="Proteomes" id="UP001185659">
    <property type="component" value="Unassembled WGS sequence"/>
</dbReference>
<protein>
    <submittedName>
        <fullName evidence="6">Extracellular solute-binding protein</fullName>
    </submittedName>
</protein>
<comment type="subcellular location">
    <subcellularLocation>
        <location evidence="1">Periplasm</location>
    </subcellularLocation>
</comment>
<keyword evidence="2" id="KW-0813">Transport</keyword>
<evidence type="ECO:0000256" key="4">
    <source>
        <dbReference type="ARBA" id="ARBA00022764"/>
    </source>
</evidence>